<accession>A0ABW4J2T8</accession>
<feature type="transmembrane region" description="Helical" evidence="1">
    <location>
        <begin position="178"/>
        <end position="194"/>
    </location>
</feature>
<keyword evidence="1" id="KW-0812">Transmembrane</keyword>
<keyword evidence="1" id="KW-0472">Membrane</keyword>
<reference evidence="3" key="1">
    <citation type="journal article" date="2019" name="Int. J. Syst. Evol. Microbiol.">
        <title>The Global Catalogue of Microorganisms (GCM) 10K type strain sequencing project: providing services to taxonomists for standard genome sequencing and annotation.</title>
        <authorList>
            <consortium name="The Broad Institute Genomics Platform"/>
            <consortium name="The Broad Institute Genome Sequencing Center for Infectious Disease"/>
            <person name="Wu L."/>
            <person name="Ma J."/>
        </authorList>
    </citation>
    <scope>NUCLEOTIDE SEQUENCE [LARGE SCALE GENOMIC DNA]</scope>
    <source>
        <strain evidence="3">CCM 8896</strain>
    </source>
</reference>
<proteinExistence type="predicted"/>
<dbReference type="EMBL" id="JBHTOP010000002">
    <property type="protein sequence ID" value="MFD1670692.1"/>
    <property type="molecule type" value="Genomic_DNA"/>
</dbReference>
<feature type="transmembrane region" description="Helical" evidence="1">
    <location>
        <begin position="124"/>
        <end position="147"/>
    </location>
</feature>
<keyword evidence="3" id="KW-1185">Reference proteome</keyword>
<dbReference type="Proteomes" id="UP001597267">
    <property type="component" value="Unassembled WGS sequence"/>
</dbReference>
<comment type="caution">
    <text evidence="2">The sequence shown here is derived from an EMBL/GenBank/DDBJ whole genome shotgun (WGS) entry which is preliminary data.</text>
</comment>
<evidence type="ECO:0000313" key="2">
    <source>
        <dbReference type="EMBL" id="MFD1670692.1"/>
    </source>
</evidence>
<sequence length="239" mass="26936">MQKSFTYRLVMLIIALIIAGLTQALTITTELGATIWSASSLNILGAIFQTADLSKINGYNGTTMLIMSLLLGLLNMKLSPESDWGRFFRNLLFVVPFSYFIQFFVPFWQFIFEKIHPFIPNDTAWFGLMIFLDIVGLAGVALEISLYQRANLILHPIDDLTFILRFYYLKGNSTKSQLISFLIPATITLISVLLNHGQLISVGFGTVWAIFTQGPLIAFFDKHVCPSFKHQALVREALN</sequence>
<evidence type="ECO:0000313" key="3">
    <source>
        <dbReference type="Proteomes" id="UP001597267"/>
    </source>
</evidence>
<dbReference type="InterPro" id="IPR038750">
    <property type="entry name" value="YczE/YyaS-like"/>
</dbReference>
<evidence type="ECO:0000256" key="1">
    <source>
        <dbReference type="SAM" id="Phobius"/>
    </source>
</evidence>
<feature type="transmembrane region" description="Helical" evidence="1">
    <location>
        <begin position="58"/>
        <end position="78"/>
    </location>
</feature>
<organism evidence="2 3">
    <name type="scientific">Agrilactobacillus yilanensis</name>
    <dbReference type="NCBI Taxonomy" id="2485997"/>
    <lineage>
        <taxon>Bacteria</taxon>
        <taxon>Bacillati</taxon>
        <taxon>Bacillota</taxon>
        <taxon>Bacilli</taxon>
        <taxon>Lactobacillales</taxon>
        <taxon>Lactobacillaceae</taxon>
        <taxon>Agrilactobacillus</taxon>
    </lineage>
</organism>
<name>A0ABW4J2T8_9LACO</name>
<protein>
    <recommendedName>
        <fullName evidence="4">Fructose permease</fullName>
    </recommendedName>
</protein>
<dbReference type="RefSeq" id="WP_125712388.1">
    <property type="nucleotide sequence ID" value="NZ_JBHTOP010000002.1"/>
</dbReference>
<keyword evidence="1" id="KW-1133">Transmembrane helix</keyword>
<evidence type="ECO:0008006" key="4">
    <source>
        <dbReference type="Google" id="ProtNLM"/>
    </source>
</evidence>
<feature type="transmembrane region" description="Helical" evidence="1">
    <location>
        <begin position="90"/>
        <end position="112"/>
    </location>
</feature>
<gene>
    <name evidence="2" type="ORF">ACFQ5M_01135</name>
</gene>
<feature type="transmembrane region" description="Helical" evidence="1">
    <location>
        <begin position="200"/>
        <end position="220"/>
    </location>
</feature>
<dbReference type="Pfam" id="PF19700">
    <property type="entry name" value="DUF6198"/>
    <property type="match status" value="1"/>
</dbReference>